<feature type="transmembrane region" description="Helical" evidence="2">
    <location>
        <begin position="52"/>
        <end position="73"/>
    </location>
</feature>
<evidence type="ECO:0000313" key="3">
    <source>
        <dbReference type="EMBL" id="MDP9830288.1"/>
    </source>
</evidence>
<reference evidence="3 4" key="1">
    <citation type="submission" date="2023-07" db="EMBL/GenBank/DDBJ databases">
        <title>Sequencing the genomes of 1000 actinobacteria strains.</title>
        <authorList>
            <person name="Klenk H.-P."/>
        </authorList>
    </citation>
    <scope>NUCLEOTIDE SEQUENCE [LARGE SCALE GENOMIC DNA]</scope>
    <source>
        <strain evidence="3 4">DSM 44388</strain>
    </source>
</reference>
<name>A0ABT9PC60_9ACTN</name>
<dbReference type="EMBL" id="JAUSQZ010000001">
    <property type="protein sequence ID" value="MDP9830288.1"/>
    <property type="molecule type" value="Genomic_DNA"/>
</dbReference>
<keyword evidence="4" id="KW-1185">Reference proteome</keyword>
<protein>
    <submittedName>
        <fullName evidence="3">Uncharacterized protein</fullName>
    </submittedName>
</protein>
<sequence>MNEMDQLRTLDPARHWEPSDTDRRSADAMVERVIAVPPQFTPQSASRTGRRILLTSAAAAVIAVGVTLTPSLWPGGSSAQAYAAWATPGTMSEAQALAMARECAAGWGPSWGRAPVASDIVLAETRNEGSLLLIAKGGSEDLADCMTLDGDGGVGGADLLPASAPEPGVEKVTIQGMGASQATSAGGWTSEVIGRVAEDVIGVDVVMDDGQVVHASVQGGWWVAWWPGHEGGEDDTADVVVHSRDGDATYVPSQLFWQNLD</sequence>
<evidence type="ECO:0000256" key="1">
    <source>
        <dbReference type="SAM" id="MobiDB-lite"/>
    </source>
</evidence>
<feature type="region of interest" description="Disordered" evidence="1">
    <location>
        <begin position="1"/>
        <end position="24"/>
    </location>
</feature>
<dbReference type="Proteomes" id="UP001235712">
    <property type="component" value="Unassembled WGS sequence"/>
</dbReference>
<evidence type="ECO:0000313" key="4">
    <source>
        <dbReference type="Proteomes" id="UP001235712"/>
    </source>
</evidence>
<keyword evidence="2" id="KW-0812">Transmembrane</keyword>
<dbReference type="RefSeq" id="WP_307249323.1">
    <property type="nucleotide sequence ID" value="NZ_JAUSQZ010000001.1"/>
</dbReference>
<proteinExistence type="predicted"/>
<organism evidence="3 4">
    <name type="scientific">Kineosporia succinea</name>
    <dbReference type="NCBI Taxonomy" id="84632"/>
    <lineage>
        <taxon>Bacteria</taxon>
        <taxon>Bacillati</taxon>
        <taxon>Actinomycetota</taxon>
        <taxon>Actinomycetes</taxon>
        <taxon>Kineosporiales</taxon>
        <taxon>Kineosporiaceae</taxon>
        <taxon>Kineosporia</taxon>
    </lineage>
</organism>
<comment type="caution">
    <text evidence="3">The sequence shown here is derived from an EMBL/GenBank/DDBJ whole genome shotgun (WGS) entry which is preliminary data.</text>
</comment>
<gene>
    <name evidence="3" type="ORF">J2S57_006037</name>
</gene>
<keyword evidence="2" id="KW-1133">Transmembrane helix</keyword>
<evidence type="ECO:0000256" key="2">
    <source>
        <dbReference type="SAM" id="Phobius"/>
    </source>
</evidence>
<keyword evidence="2" id="KW-0472">Membrane</keyword>
<accession>A0ABT9PC60</accession>